<sequence length="252" mass="28119">MRANLQLNDNSLNTRHYILSHPGKRKLNEDNVYPQHVDAEGARTFLVCDGVGGSNRGEVASDIVSRSIGTHLSYASEVNPQTICDAIRSAEQSLNAHSELYPECKGMASTVVGFHPNSESSAFVYWVGDSRLYHIRKGEVLYRTRDHSLVQLMVDQGHLTEEEARKSNRKNIILQAISDGNRFATPDITELTEIESGDILLLLSDGILEGCPESELIEQLSKCELKSAFKEIRVKCEEKSRDNFSLIALEVE</sequence>
<comment type="caution">
    <text evidence="2">The sequence shown here is derived from an EMBL/GenBank/DDBJ whole genome shotgun (WGS) entry which is preliminary data.</text>
</comment>
<gene>
    <name evidence="2" type="ORF">F8C82_13440</name>
</gene>
<evidence type="ECO:0000259" key="1">
    <source>
        <dbReference type="PROSITE" id="PS51746"/>
    </source>
</evidence>
<dbReference type="InterPro" id="IPR001932">
    <property type="entry name" value="PPM-type_phosphatase-like_dom"/>
</dbReference>
<reference evidence="2 3" key="1">
    <citation type="submission" date="2019-10" db="EMBL/GenBank/DDBJ databases">
        <title>Genome sequence of Phaeocystidibacter marisrubri JCM30614 (type strain).</title>
        <authorList>
            <person name="Bowman J.P."/>
        </authorList>
    </citation>
    <scope>NUCLEOTIDE SEQUENCE [LARGE SCALE GENOMIC DNA]</scope>
    <source>
        <strain evidence="2 3">JCM 30614</strain>
    </source>
</reference>
<dbReference type="RefSeq" id="WP_151694138.1">
    <property type="nucleotide sequence ID" value="NZ_BMGX01000001.1"/>
</dbReference>
<proteinExistence type="predicted"/>
<protein>
    <submittedName>
        <fullName evidence="2">Serine/threonine-protein phosphatase</fullName>
    </submittedName>
</protein>
<dbReference type="InterPro" id="IPR036457">
    <property type="entry name" value="PPM-type-like_dom_sf"/>
</dbReference>
<dbReference type="EMBL" id="WBVQ01000003">
    <property type="protein sequence ID" value="KAB2815100.1"/>
    <property type="molecule type" value="Genomic_DNA"/>
</dbReference>
<dbReference type="AlphaFoldDB" id="A0A6L3ZEI8"/>
<dbReference type="Proteomes" id="UP000484164">
    <property type="component" value="Unassembled WGS sequence"/>
</dbReference>
<dbReference type="SMART" id="SM00331">
    <property type="entry name" value="PP2C_SIG"/>
    <property type="match status" value="1"/>
</dbReference>
<organism evidence="2 3">
    <name type="scientific">Phaeocystidibacter marisrubri</name>
    <dbReference type="NCBI Taxonomy" id="1577780"/>
    <lineage>
        <taxon>Bacteria</taxon>
        <taxon>Pseudomonadati</taxon>
        <taxon>Bacteroidota</taxon>
        <taxon>Flavobacteriia</taxon>
        <taxon>Flavobacteriales</taxon>
        <taxon>Phaeocystidibacteraceae</taxon>
        <taxon>Phaeocystidibacter</taxon>
    </lineage>
</organism>
<evidence type="ECO:0000313" key="3">
    <source>
        <dbReference type="Proteomes" id="UP000484164"/>
    </source>
</evidence>
<evidence type="ECO:0000313" key="2">
    <source>
        <dbReference type="EMBL" id="KAB2815100.1"/>
    </source>
</evidence>
<dbReference type="PROSITE" id="PS51746">
    <property type="entry name" value="PPM_2"/>
    <property type="match status" value="1"/>
</dbReference>
<accession>A0A6L3ZEI8</accession>
<name>A0A6L3ZEI8_9FLAO</name>
<dbReference type="SUPFAM" id="SSF81606">
    <property type="entry name" value="PP2C-like"/>
    <property type="match status" value="1"/>
</dbReference>
<dbReference type="OrthoDB" id="9801841at2"/>
<dbReference type="Pfam" id="PF13672">
    <property type="entry name" value="PP2C_2"/>
    <property type="match status" value="1"/>
</dbReference>
<dbReference type="SMART" id="SM00332">
    <property type="entry name" value="PP2Cc"/>
    <property type="match status" value="1"/>
</dbReference>
<dbReference type="CDD" id="cd00143">
    <property type="entry name" value="PP2Cc"/>
    <property type="match status" value="1"/>
</dbReference>
<dbReference type="Gene3D" id="3.60.40.10">
    <property type="entry name" value="PPM-type phosphatase domain"/>
    <property type="match status" value="1"/>
</dbReference>
<feature type="domain" description="PPM-type phosphatase" evidence="1">
    <location>
        <begin position="15"/>
        <end position="251"/>
    </location>
</feature>
<keyword evidence="3" id="KW-1185">Reference proteome</keyword>